<dbReference type="EMBL" id="CAKZ01000114">
    <property type="protein sequence ID" value="CCJ81709.1"/>
    <property type="molecule type" value="Genomic_DNA"/>
</dbReference>
<evidence type="ECO:0000313" key="3">
    <source>
        <dbReference type="Proteomes" id="UP000009342"/>
    </source>
</evidence>
<reference evidence="3" key="1">
    <citation type="journal article" date="2012" name="PLoS ONE">
        <title>Comparative analysis of genome sequences covering the seven cronobacter species.</title>
        <authorList>
            <person name="Joseph S."/>
            <person name="Desai P."/>
            <person name="Ji Y."/>
            <person name="Cummings C.A."/>
            <person name="Shih R."/>
            <person name="Degoricija L."/>
            <person name="Rico A."/>
            <person name="Brzoska P."/>
            <person name="Hamby S.E."/>
            <person name="Masood N."/>
            <person name="Hariri S."/>
            <person name="Sonbol H."/>
            <person name="Chuzhanova N."/>
            <person name="McClelland M."/>
            <person name="Furtado M.R."/>
            <person name="Forsythe S.J."/>
        </authorList>
    </citation>
    <scope>NUCLEOTIDE SEQUENCE [LARGE SCALE GENOMIC DNA]</scope>
    <source>
        <strain evidence="3">1210</strain>
    </source>
</reference>
<feature type="domain" description="DUF7480" evidence="1">
    <location>
        <begin position="29"/>
        <end position="119"/>
    </location>
</feature>
<sequence length="123" mass="13293">MKNGFILAGVLLTGCGSVDDLSARYTSETPVSVERQGQNVCLQLPLLPGEKIVSAMVYNAREPLKQTIFPPAKQAVSGTFCITPAEFTFAAGNDYQAVIEVNTARDNKKSTRRAFGAVIRFAH</sequence>
<dbReference type="InterPro" id="IPR055903">
    <property type="entry name" value="DUF7480"/>
</dbReference>
<keyword evidence="3" id="KW-1185">Reference proteome</keyword>
<proteinExistence type="predicted"/>
<evidence type="ECO:0000313" key="2">
    <source>
        <dbReference type="EMBL" id="CCJ81709.1"/>
    </source>
</evidence>
<dbReference type="PROSITE" id="PS51257">
    <property type="entry name" value="PROKAR_LIPOPROTEIN"/>
    <property type="match status" value="1"/>
</dbReference>
<accession>A0ABM9Q880</accession>
<dbReference type="NCBIfam" id="NF045617">
    <property type="entry name" value="mostly_LP"/>
    <property type="match status" value="1"/>
</dbReference>
<dbReference type="InterPro" id="IPR054657">
    <property type="entry name" value="T6SS_periplasmic_put"/>
</dbReference>
<comment type="caution">
    <text evidence="2">The sequence shown here is derived from an EMBL/GenBank/DDBJ whole genome shotgun (WGS) entry which is preliminary data.</text>
</comment>
<evidence type="ECO:0000259" key="1">
    <source>
        <dbReference type="Pfam" id="PF24295"/>
    </source>
</evidence>
<protein>
    <recommendedName>
        <fullName evidence="1">DUF7480 domain-containing protein</fullName>
    </recommendedName>
</protein>
<gene>
    <name evidence="2" type="ORF">BN134_2467</name>
</gene>
<dbReference type="Proteomes" id="UP000009342">
    <property type="component" value="Unassembled WGS sequence"/>
</dbReference>
<name>A0ABM9Q880_9ENTR</name>
<dbReference type="Pfam" id="PF24295">
    <property type="entry name" value="DUF7480"/>
    <property type="match status" value="1"/>
</dbReference>
<organism evidence="2 3">
    <name type="scientific">Cronobacter dublinensis 1210</name>
    <dbReference type="NCBI Taxonomy" id="1208656"/>
    <lineage>
        <taxon>Bacteria</taxon>
        <taxon>Pseudomonadati</taxon>
        <taxon>Pseudomonadota</taxon>
        <taxon>Gammaproteobacteria</taxon>
        <taxon>Enterobacterales</taxon>
        <taxon>Enterobacteriaceae</taxon>
        <taxon>Cronobacter</taxon>
    </lineage>
</organism>